<comment type="caution">
    <text evidence="1">The sequence shown here is derived from an EMBL/GenBank/DDBJ whole genome shotgun (WGS) entry which is preliminary data.</text>
</comment>
<dbReference type="EMBL" id="JAXOVW010000036">
    <property type="protein sequence ID" value="MDZ5608639.1"/>
    <property type="molecule type" value="Genomic_DNA"/>
</dbReference>
<keyword evidence="2" id="KW-1185">Reference proteome</keyword>
<proteinExistence type="predicted"/>
<sequence length="109" mass="12154">MSNELKYNVSPTSQYDGPEFEEYCISEGSYLPASRDRTPCISCPLSNLCLPGFEEQVRRIQHGENPSLTEGCAFDPEALKPQKLLAGLTEKQKAFVLAKVPNLKTMEDI</sequence>
<organism evidence="1 2">
    <name type="scientific">Bacillus bingmayongensis</name>
    <dbReference type="NCBI Taxonomy" id="1150157"/>
    <lineage>
        <taxon>Bacteria</taxon>
        <taxon>Bacillati</taxon>
        <taxon>Bacillota</taxon>
        <taxon>Bacilli</taxon>
        <taxon>Bacillales</taxon>
        <taxon>Bacillaceae</taxon>
        <taxon>Bacillus</taxon>
    </lineage>
</organism>
<evidence type="ECO:0000313" key="2">
    <source>
        <dbReference type="Proteomes" id="UP001291930"/>
    </source>
</evidence>
<accession>A0ABU5JYY0</accession>
<protein>
    <submittedName>
        <fullName evidence="1">Uncharacterized protein</fullName>
    </submittedName>
</protein>
<name>A0ABU5JYY0_9BACI</name>
<evidence type="ECO:0000313" key="1">
    <source>
        <dbReference type="EMBL" id="MDZ5608639.1"/>
    </source>
</evidence>
<gene>
    <name evidence="1" type="ORF">U2I54_16540</name>
</gene>
<dbReference type="RefSeq" id="WP_374218345.1">
    <property type="nucleotide sequence ID" value="NZ_JAXOVW010000036.1"/>
</dbReference>
<dbReference type="Proteomes" id="UP001291930">
    <property type="component" value="Unassembled WGS sequence"/>
</dbReference>
<reference evidence="2" key="1">
    <citation type="submission" date="2023-11" db="EMBL/GenBank/DDBJ databases">
        <title>Genome Sequence of Bacillus pseudomycoides stain BUPM19.</title>
        <authorList>
            <person name="Farhat A."/>
        </authorList>
    </citation>
    <scope>NUCLEOTIDE SEQUENCE [LARGE SCALE GENOMIC DNA]</scope>
    <source>
        <strain evidence="2">BUPM19</strain>
    </source>
</reference>